<dbReference type="CDD" id="cd00222">
    <property type="entry name" value="CollagenBindB"/>
    <property type="match status" value="1"/>
</dbReference>
<keyword evidence="1" id="KW-1133">Transmembrane helix</keyword>
<evidence type="ECO:0000313" key="4">
    <source>
        <dbReference type="EMBL" id="KGM36594.1"/>
    </source>
</evidence>
<dbReference type="Proteomes" id="UP000030019">
    <property type="component" value="Unassembled WGS sequence"/>
</dbReference>
<evidence type="ECO:0000259" key="3">
    <source>
        <dbReference type="Pfam" id="PF16555"/>
    </source>
</evidence>
<evidence type="ECO:0000313" key="5">
    <source>
        <dbReference type="Proteomes" id="UP000030019"/>
    </source>
</evidence>
<dbReference type="SUPFAM" id="SSF117074">
    <property type="entry name" value="Hypothetical protein PA1324"/>
    <property type="match status" value="1"/>
</dbReference>
<keyword evidence="1" id="KW-0472">Membrane</keyword>
<organism evidence="4 5">
    <name type="scientific">Streptococcus sinensis</name>
    <dbReference type="NCBI Taxonomy" id="176090"/>
    <lineage>
        <taxon>Bacteria</taxon>
        <taxon>Bacillati</taxon>
        <taxon>Bacillota</taxon>
        <taxon>Bacilli</taxon>
        <taxon>Lactobacillales</taxon>
        <taxon>Streptococcaceae</taxon>
        <taxon>Streptococcus</taxon>
    </lineage>
</organism>
<feature type="domain" description="CNA-B" evidence="2">
    <location>
        <begin position="186"/>
        <end position="268"/>
    </location>
</feature>
<dbReference type="STRING" id="176090.SSIN_1680"/>
<dbReference type="Pfam" id="PF16555">
    <property type="entry name" value="GramPos_pilinD1"/>
    <property type="match status" value="1"/>
</dbReference>
<gene>
    <name evidence="4" type="ORF">SSIN_1680</name>
</gene>
<dbReference type="RefSeq" id="WP_037617793.1">
    <property type="nucleotide sequence ID" value="NZ_JAJBHU010000003.1"/>
</dbReference>
<dbReference type="Gene3D" id="2.60.40.1140">
    <property type="entry name" value="Collagen-binding surface protein Cna, B-type domain"/>
    <property type="match status" value="1"/>
</dbReference>
<dbReference type="eggNOG" id="COG4932">
    <property type="taxonomic scope" value="Bacteria"/>
</dbReference>
<evidence type="ECO:0000256" key="1">
    <source>
        <dbReference type="SAM" id="Phobius"/>
    </source>
</evidence>
<dbReference type="EMBL" id="JPEN01000097">
    <property type="protein sequence ID" value="KGM36594.1"/>
    <property type="molecule type" value="Genomic_DNA"/>
</dbReference>
<dbReference type="InterPro" id="IPR008454">
    <property type="entry name" value="Collagen-bd_Cna-like_B-typ_dom"/>
</dbReference>
<comment type="caution">
    <text evidence="4">The sequence shown here is derived from an EMBL/GenBank/DDBJ whole genome shotgun (WGS) entry which is preliminary data.</text>
</comment>
<feature type="domain" description="Gram-positive pilin subunit D1 N-terminal" evidence="3">
    <location>
        <begin position="96"/>
        <end position="174"/>
    </location>
</feature>
<feature type="transmembrane region" description="Helical" evidence="1">
    <location>
        <begin position="286"/>
        <end position="305"/>
    </location>
</feature>
<keyword evidence="4" id="KW-0176">Collagen</keyword>
<dbReference type="InterPro" id="IPR013783">
    <property type="entry name" value="Ig-like_fold"/>
</dbReference>
<dbReference type="Pfam" id="PF05738">
    <property type="entry name" value="Cna_B"/>
    <property type="match status" value="1"/>
</dbReference>
<reference evidence="4 5" key="1">
    <citation type="submission" date="2014-06" db="EMBL/GenBank/DDBJ databases">
        <authorList>
            <person name="Teng J.L."/>
            <person name="Huang Y."/>
            <person name="Tse H."/>
            <person name="Lau S.K."/>
            <person name="Woo P.C."/>
        </authorList>
    </citation>
    <scope>NUCLEOTIDE SEQUENCE [LARGE SCALE GENOMIC DNA]</scope>
    <source>
        <strain evidence="4 5">HKU4</strain>
    </source>
</reference>
<name>A0A0A0DER9_9STRE</name>
<proteinExistence type="predicted"/>
<accession>A0A0A0DER9</accession>
<dbReference type="Gene3D" id="2.60.40.10">
    <property type="entry name" value="Immunoglobulins"/>
    <property type="match status" value="1"/>
</dbReference>
<dbReference type="AlphaFoldDB" id="A0A0A0DER9"/>
<keyword evidence="1" id="KW-0812">Transmembrane</keyword>
<protein>
    <submittedName>
        <fullName evidence="4">Collagen binding protein Cna</fullName>
    </submittedName>
</protein>
<sequence>MTRKRILSSLLSILTAIVILVTLRPFTTVSSQENQASSDATYDIILTLVKLKDLNGWPKGGGKDSYSGQPLDIENYFGSEASTIDGVAFDIHKDKADGELVQTKITENGGRLTFSGLKAGKYYIVVNKEKSKLAGNQTLGDATPVPLEVELPVTKPDGSYFTVGNDAVHVYPKQVLKQREDKTSFKVRKEWKGKKLNSITVRLKQNGQVIDEIELSDSNNWEHTFMNLEKTDAAGKDYTYTAEEDVPNGYTATYKNMTDKTGTVITNTLVPPTTPRTPIIKTGTLAIYWFLGIAVVLIGLGYKLYKSEKKH</sequence>
<dbReference type="InterPro" id="IPR032364">
    <property type="entry name" value="GramPos_pilinD1_N"/>
</dbReference>
<keyword evidence="5" id="KW-1185">Reference proteome</keyword>
<evidence type="ECO:0000259" key="2">
    <source>
        <dbReference type="Pfam" id="PF05738"/>
    </source>
</evidence>
<dbReference type="SUPFAM" id="SSF49478">
    <property type="entry name" value="Cna protein B-type domain"/>
    <property type="match status" value="1"/>
</dbReference>
<dbReference type="PATRIC" id="fig|176090.4.peg.1627"/>